<dbReference type="PANTHER" id="PTHR34047">
    <property type="entry name" value="NUCLEAR INTRON MATURASE 1, MITOCHONDRIAL-RELATED"/>
    <property type="match status" value="1"/>
</dbReference>
<proteinExistence type="inferred from homology"/>
<dbReference type="PANTHER" id="PTHR34047:SF7">
    <property type="entry name" value="RNA-DIRECTED DNA POLYMERASE"/>
    <property type="match status" value="1"/>
</dbReference>
<comment type="catalytic activity">
    <reaction evidence="9">
        <text>DNA(n) + a 2'-deoxyribonucleoside 5'-triphosphate = DNA(n+1) + diphosphate</text>
        <dbReference type="Rhea" id="RHEA:22508"/>
        <dbReference type="Rhea" id="RHEA-COMP:17339"/>
        <dbReference type="Rhea" id="RHEA-COMP:17340"/>
        <dbReference type="ChEBI" id="CHEBI:33019"/>
        <dbReference type="ChEBI" id="CHEBI:61560"/>
        <dbReference type="ChEBI" id="CHEBI:173112"/>
        <dbReference type="EC" id="2.7.7.49"/>
    </reaction>
</comment>
<keyword evidence="2" id="KW-0808">Transferase</keyword>
<dbReference type="EMBL" id="CP108021">
    <property type="protein sequence ID" value="WUM20148.1"/>
    <property type="molecule type" value="Genomic_DNA"/>
</dbReference>
<keyword evidence="6 11" id="KW-0695">RNA-directed DNA polymerase</keyword>
<dbReference type="GO" id="GO:0046872">
    <property type="term" value="F:metal ion binding"/>
    <property type="evidence" value="ECO:0007669"/>
    <property type="project" value="UniProtKB-KW"/>
</dbReference>
<evidence type="ECO:0000256" key="9">
    <source>
        <dbReference type="ARBA" id="ARBA00048173"/>
    </source>
</evidence>
<dbReference type="RefSeq" id="WP_328857543.1">
    <property type="nucleotide sequence ID" value="NZ_CP108021.1"/>
</dbReference>
<dbReference type="GO" id="GO:0003723">
    <property type="term" value="F:RNA binding"/>
    <property type="evidence" value="ECO:0007669"/>
    <property type="project" value="InterPro"/>
</dbReference>
<dbReference type="InterPro" id="IPR051083">
    <property type="entry name" value="GrpII_Intron_Splice-Mob/Def"/>
</dbReference>
<evidence type="ECO:0000256" key="1">
    <source>
        <dbReference type="ARBA" id="ARBA00012493"/>
    </source>
</evidence>
<comment type="similarity">
    <text evidence="8">Belongs to the bacterial reverse transcriptase family.</text>
</comment>
<evidence type="ECO:0000259" key="10">
    <source>
        <dbReference type="PROSITE" id="PS50878"/>
    </source>
</evidence>
<dbReference type="EC" id="2.7.7.49" evidence="1"/>
<evidence type="ECO:0000256" key="3">
    <source>
        <dbReference type="ARBA" id="ARBA00022695"/>
    </source>
</evidence>
<keyword evidence="5" id="KW-0460">Magnesium</keyword>
<keyword evidence="4" id="KW-0479">Metal-binding</keyword>
<evidence type="ECO:0000313" key="12">
    <source>
        <dbReference type="Proteomes" id="UP001432128"/>
    </source>
</evidence>
<keyword evidence="3" id="KW-0548">Nucleotidyltransferase</keyword>
<dbReference type="PRINTS" id="PR00866">
    <property type="entry name" value="RNADNAPOLMS"/>
</dbReference>
<sequence>MRKYPRSTAEMLAAIVDAADPEWTRAGLADALSAHRRGLDDAQADAVAGHLLVAFPRQPPDRRDAIAGRIVELAMPPPRPRPAPRELWDGLPRYADYSALALAYDMTVPELDWLADRGTWLRSRTGPLQHYRVTPIPKRRGARVLEIPKPRLRETQRRILRRVLDRLPPHPAAQGFVAGTSPATFSSPHAGRPVVIRIDLRRCFETITVARVRAVFAAVGYPPAVAGALADLCTTTTPAERLVGVDPVHAAILRSRHLPQGAPTSPALANLVMRTLDRRITGYAHRHGLVYTRYGDDMALSGTIDDPSAVVWVVGQIVADEGFTVHGDKTRIMYAHQQQRLTGLVINDRPRVCRSEYDDLRALLHNAIRTGAGAQNRDDVGDFEAHVRGRIAWVGATSPARRQKLLEMASRVDWSRD</sequence>
<evidence type="ECO:0000256" key="2">
    <source>
        <dbReference type="ARBA" id="ARBA00022679"/>
    </source>
</evidence>
<dbReference type="GO" id="GO:0003964">
    <property type="term" value="F:RNA-directed DNA polymerase activity"/>
    <property type="evidence" value="ECO:0007669"/>
    <property type="project" value="UniProtKB-KW"/>
</dbReference>
<dbReference type="KEGG" id="whr:OG579_21105"/>
<keyword evidence="7" id="KW-0051">Antiviral defense</keyword>
<dbReference type="SUPFAM" id="SSF56672">
    <property type="entry name" value="DNA/RNA polymerases"/>
    <property type="match status" value="1"/>
</dbReference>
<gene>
    <name evidence="11" type="ORF">OG579_21105</name>
</gene>
<evidence type="ECO:0000256" key="4">
    <source>
        <dbReference type="ARBA" id="ARBA00022723"/>
    </source>
</evidence>
<reference evidence="11 12" key="1">
    <citation type="submission" date="2022-10" db="EMBL/GenBank/DDBJ databases">
        <title>The complete genomes of actinobacterial strains from the NBC collection.</title>
        <authorList>
            <person name="Joergensen T.S."/>
            <person name="Alvarez Arevalo M."/>
            <person name="Sterndorff E.B."/>
            <person name="Faurdal D."/>
            <person name="Vuksanovic O."/>
            <person name="Mourched A.-S."/>
            <person name="Charusanti P."/>
            <person name="Shaw S."/>
            <person name="Blin K."/>
            <person name="Weber T."/>
        </authorList>
    </citation>
    <scope>NUCLEOTIDE SEQUENCE [LARGE SCALE GENOMIC DNA]</scope>
    <source>
        <strain evidence="11 12">NBC_00319</strain>
    </source>
</reference>
<dbReference type="InterPro" id="IPR000477">
    <property type="entry name" value="RT_dom"/>
</dbReference>
<dbReference type="GO" id="GO:0051607">
    <property type="term" value="P:defense response to virus"/>
    <property type="evidence" value="ECO:0007669"/>
    <property type="project" value="UniProtKB-KW"/>
</dbReference>
<evidence type="ECO:0000256" key="7">
    <source>
        <dbReference type="ARBA" id="ARBA00023118"/>
    </source>
</evidence>
<protein>
    <recommendedName>
        <fullName evidence="1">RNA-directed DNA polymerase</fullName>
        <ecNumber evidence="1">2.7.7.49</ecNumber>
    </recommendedName>
</protein>
<dbReference type="Proteomes" id="UP001432128">
    <property type="component" value="Chromosome"/>
</dbReference>
<organism evidence="11 12">
    <name type="scientific">Williamsia herbipolensis</name>
    <dbReference type="NCBI Taxonomy" id="1603258"/>
    <lineage>
        <taxon>Bacteria</taxon>
        <taxon>Bacillati</taxon>
        <taxon>Actinomycetota</taxon>
        <taxon>Actinomycetes</taxon>
        <taxon>Mycobacteriales</taxon>
        <taxon>Nocardiaceae</taxon>
        <taxon>Williamsia</taxon>
    </lineage>
</organism>
<name>A0AAU4K228_9NOCA</name>
<dbReference type="InterPro" id="IPR043502">
    <property type="entry name" value="DNA/RNA_pol_sf"/>
</dbReference>
<dbReference type="InterPro" id="IPR000123">
    <property type="entry name" value="Reverse_transcriptase_msDNA"/>
</dbReference>
<dbReference type="CDD" id="cd03487">
    <property type="entry name" value="RT_Bac_retron_II"/>
    <property type="match status" value="1"/>
</dbReference>
<accession>A0AAU4K228</accession>
<dbReference type="Pfam" id="PF00078">
    <property type="entry name" value="RVT_1"/>
    <property type="match status" value="1"/>
</dbReference>
<feature type="domain" description="Reverse transcriptase" evidence="10">
    <location>
        <begin position="117"/>
        <end position="346"/>
    </location>
</feature>
<dbReference type="AlphaFoldDB" id="A0AAU4K228"/>
<evidence type="ECO:0000256" key="8">
    <source>
        <dbReference type="ARBA" id="ARBA00034120"/>
    </source>
</evidence>
<dbReference type="PROSITE" id="PS50878">
    <property type="entry name" value="RT_POL"/>
    <property type="match status" value="1"/>
</dbReference>
<evidence type="ECO:0000256" key="5">
    <source>
        <dbReference type="ARBA" id="ARBA00022842"/>
    </source>
</evidence>
<evidence type="ECO:0000256" key="6">
    <source>
        <dbReference type="ARBA" id="ARBA00022918"/>
    </source>
</evidence>
<keyword evidence="12" id="KW-1185">Reference proteome</keyword>
<evidence type="ECO:0000313" key="11">
    <source>
        <dbReference type="EMBL" id="WUM20148.1"/>
    </source>
</evidence>